<feature type="compositionally biased region" description="Acidic residues" evidence="6">
    <location>
        <begin position="282"/>
        <end position="302"/>
    </location>
</feature>
<feature type="compositionally biased region" description="Basic residues" evidence="6">
    <location>
        <begin position="505"/>
        <end position="514"/>
    </location>
</feature>
<proteinExistence type="predicted"/>
<dbReference type="GO" id="GO:0006384">
    <property type="term" value="P:transcription initiation at RNA polymerase III promoter"/>
    <property type="evidence" value="ECO:0007669"/>
    <property type="project" value="InterPro"/>
</dbReference>
<dbReference type="Pfam" id="PF20222">
    <property type="entry name" value="DUF6581"/>
    <property type="match status" value="1"/>
</dbReference>
<dbReference type="Proteomes" id="UP000242525">
    <property type="component" value="Unassembled WGS sequence"/>
</dbReference>
<keyword evidence="5" id="KW-0539">Nucleus</keyword>
<dbReference type="STRING" id="1173061.A0A0J9XIM6"/>
<feature type="region of interest" description="Disordered" evidence="6">
    <location>
        <begin position="460"/>
        <end position="537"/>
    </location>
</feature>
<feature type="compositionally biased region" description="Basic and acidic residues" evidence="6">
    <location>
        <begin position="951"/>
        <end position="970"/>
    </location>
</feature>
<keyword evidence="2" id="KW-0597">Phosphoprotein</keyword>
<evidence type="ECO:0000259" key="7">
    <source>
        <dbReference type="Pfam" id="PF04182"/>
    </source>
</evidence>
<dbReference type="GO" id="GO:0000127">
    <property type="term" value="C:transcription factor TFIIIC complex"/>
    <property type="evidence" value="ECO:0007669"/>
    <property type="project" value="InterPro"/>
</dbReference>
<dbReference type="Pfam" id="PF04182">
    <property type="entry name" value="B-block_TFIIIC"/>
    <property type="match status" value="1"/>
</dbReference>
<dbReference type="Pfam" id="PF24101">
    <property type="entry name" value="WHD_GTF3C1"/>
    <property type="match status" value="1"/>
</dbReference>
<comment type="caution">
    <text evidence="10">The sequence shown here is derived from an EMBL/GenBank/DDBJ whole genome shotgun (WGS) entry which is preliminary data.</text>
</comment>
<dbReference type="GO" id="GO:0003677">
    <property type="term" value="F:DNA binding"/>
    <property type="evidence" value="ECO:0007669"/>
    <property type="project" value="UniProtKB-KW"/>
</dbReference>
<comment type="subcellular location">
    <subcellularLocation>
        <location evidence="1">Nucleus</location>
    </subcellularLocation>
</comment>
<evidence type="ECO:0000256" key="4">
    <source>
        <dbReference type="ARBA" id="ARBA00023163"/>
    </source>
</evidence>
<feature type="region of interest" description="Disordered" evidence="6">
    <location>
        <begin position="632"/>
        <end position="667"/>
    </location>
</feature>
<dbReference type="PANTHER" id="PTHR15180">
    <property type="entry name" value="GENERAL TRANSCRIPTION FACTOR 3C POLYPEPTIDE 1"/>
    <property type="match status" value="1"/>
</dbReference>
<evidence type="ECO:0000313" key="11">
    <source>
        <dbReference type="Proteomes" id="UP000242525"/>
    </source>
</evidence>
<feature type="domain" description="B-block binding subunit of TFIIIC" evidence="7">
    <location>
        <begin position="116"/>
        <end position="183"/>
    </location>
</feature>
<protein>
    <submittedName>
        <fullName evidence="10">Similar to Saccharomyces cerevisiae YAL001C TFC3 Largest of six subunits of the RNA polymerase III transcription initiation factor complex (TFIIIC)</fullName>
    </submittedName>
</protein>
<dbReference type="InterPro" id="IPR046488">
    <property type="entry name" value="Sfc3/Tfc3_C"/>
</dbReference>
<feature type="region of interest" description="Disordered" evidence="6">
    <location>
        <begin position="567"/>
        <end position="587"/>
    </location>
</feature>
<dbReference type="InterPro" id="IPR044210">
    <property type="entry name" value="Tfc3-like"/>
</dbReference>
<feature type="domain" description="Transcription factor tau subunit sfc3/Tfc3 C-terminal" evidence="8">
    <location>
        <begin position="1018"/>
        <end position="1409"/>
    </location>
</feature>
<feature type="compositionally biased region" description="Basic residues" evidence="6">
    <location>
        <begin position="916"/>
        <end position="925"/>
    </location>
</feature>
<dbReference type="InterPro" id="IPR056467">
    <property type="entry name" value="eWH_GTF3C1"/>
</dbReference>
<keyword evidence="11" id="KW-1185">Reference proteome</keyword>
<evidence type="ECO:0000256" key="3">
    <source>
        <dbReference type="ARBA" id="ARBA00023125"/>
    </source>
</evidence>
<feature type="compositionally biased region" description="Basic and acidic residues" evidence="6">
    <location>
        <begin position="464"/>
        <end position="477"/>
    </location>
</feature>
<evidence type="ECO:0000256" key="5">
    <source>
        <dbReference type="ARBA" id="ARBA00023242"/>
    </source>
</evidence>
<organism evidence="10 11">
    <name type="scientific">Geotrichum candidum</name>
    <name type="common">Oospora lactis</name>
    <name type="synonym">Dipodascus geotrichum</name>
    <dbReference type="NCBI Taxonomy" id="1173061"/>
    <lineage>
        <taxon>Eukaryota</taxon>
        <taxon>Fungi</taxon>
        <taxon>Dikarya</taxon>
        <taxon>Ascomycota</taxon>
        <taxon>Saccharomycotina</taxon>
        <taxon>Dipodascomycetes</taxon>
        <taxon>Dipodascales</taxon>
        <taxon>Dipodascaceae</taxon>
        <taxon>Geotrichum</taxon>
    </lineage>
</organism>
<dbReference type="GO" id="GO:0005634">
    <property type="term" value="C:nucleus"/>
    <property type="evidence" value="ECO:0007669"/>
    <property type="project" value="UniProtKB-SubCell"/>
</dbReference>
<dbReference type="EMBL" id="CCBN010000021">
    <property type="protein sequence ID" value="CDO57424.1"/>
    <property type="molecule type" value="Genomic_DNA"/>
</dbReference>
<evidence type="ECO:0000313" key="10">
    <source>
        <dbReference type="EMBL" id="CDO57424.1"/>
    </source>
</evidence>
<keyword evidence="10" id="KW-0396">Initiation factor</keyword>
<dbReference type="PANTHER" id="PTHR15180:SF1">
    <property type="entry name" value="GENERAL TRANSCRIPTION FACTOR 3C POLYPEPTIDE 1"/>
    <property type="match status" value="1"/>
</dbReference>
<keyword evidence="3" id="KW-0238">DNA-binding</keyword>
<feature type="domain" description="GTF3C1 extended winged-helix" evidence="9">
    <location>
        <begin position="752"/>
        <end position="851"/>
    </location>
</feature>
<evidence type="ECO:0000259" key="9">
    <source>
        <dbReference type="Pfam" id="PF24101"/>
    </source>
</evidence>
<feature type="region of interest" description="Disordered" evidence="6">
    <location>
        <begin position="282"/>
        <end position="310"/>
    </location>
</feature>
<dbReference type="GO" id="GO:0042791">
    <property type="term" value="P:5S class rRNA transcription by RNA polymerase III"/>
    <property type="evidence" value="ECO:0007669"/>
    <property type="project" value="TreeGrafter"/>
</dbReference>
<name>A0A0J9XIM6_GEOCN</name>
<dbReference type="OrthoDB" id="68020at2759"/>
<gene>
    <name evidence="10" type="ORF">BN980_GECA21s00978g</name>
</gene>
<reference evidence="10" key="1">
    <citation type="submission" date="2014-03" db="EMBL/GenBank/DDBJ databases">
        <authorList>
            <person name="Casaregola S."/>
        </authorList>
    </citation>
    <scope>NUCLEOTIDE SEQUENCE [LARGE SCALE GENOMIC DNA]</scope>
    <source>
        <strain evidence="10">CLIB 918</strain>
    </source>
</reference>
<keyword evidence="10" id="KW-0648">Protein biosynthesis</keyword>
<dbReference type="InterPro" id="IPR007309">
    <property type="entry name" value="TFIIIC_Bblock-bd"/>
</dbReference>
<evidence type="ECO:0000256" key="6">
    <source>
        <dbReference type="SAM" id="MobiDB-lite"/>
    </source>
</evidence>
<accession>A0A0J9XIM6</accession>
<feature type="compositionally biased region" description="Low complexity" evidence="6">
    <location>
        <begin position="639"/>
        <end position="650"/>
    </location>
</feature>
<dbReference type="GO" id="GO:0003743">
    <property type="term" value="F:translation initiation factor activity"/>
    <property type="evidence" value="ECO:0007669"/>
    <property type="project" value="UniProtKB-KW"/>
</dbReference>
<feature type="region of interest" description="Disordered" evidence="6">
    <location>
        <begin position="889"/>
        <end position="983"/>
    </location>
</feature>
<evidence type="ECO:0000259" key="8">
    <source>
        <dbReference type="Pfam" id="PF20222"/>
    </source>
</evidence>
<keyword evidence="4" id="KW-0804">Transcription</keyword>
<feature type="compositionally biased region" description="Basic and acidic residues" evidence="6">
    <location>
        <begin position="889"/>
        <end position="901"/>
    </location>
</feature>
<evidence type="ECO:0000256" key="2">
    <source>
        <dbReference type="ARBA" id="ARBA00022553"/>
    </source>
</evidence>
<evidence type="ECO:0000256" key="1">
    <source>
        <dbReference type="ARBA" id="ARBA00004123"/>
    </source>
</evidence>
<sequence>MATRTPYEIVELTLEQLAYNGEIPTLPDELWQLVSEFVPALDEFYKNIVWKWLADREDDFVILNYADDMKSLPKEEYRLPYSELIAKYPGLGVRASEDLLWLKLTGKTKDVSIMGKMPFQLLCAIARGREKGRSNIDLNRETGQDSRSLTGRVNTLQNLKLVKKYPIVEKGAWTYLNVYWKFIDSNRENTEMVTGANSYDLTNLRSTVMSVLKSAHNGIRQLSDIRAELGFAEITRMKIIFNSAIQKLGQQGYLERIYVYRPEAPERKYNCLRFLKDLPPDDDYEVEEENDTPGDFSDGEEAANDKVDSNDLKDISNMNIAEPVSKQVSSAVVMHNSYFPVETQIFSMIERSGVEGIPGVDIIYKLTGGQYGKIVSRVFDLFSSLPPNKMAKYINNSLGYLVIIRGTDFSARVKFYRYFTNKSYVEFSNKPPLDIWGEFQTLNQEFASLSVMEQKSIVPSPSHIPDHFKGKLEEPSKKQKGATNGIVKRGRPRKNPLPTDDVPKVGKRGRKKGSKNAPKTSNVDASKDIPEPSGPVELAAEPVIDPVVEPAAEPVVEPVAKAPVNPASVSKAVATSSEPSKAPVRKKRLRQITLFETAAKKPRTRSSHAIHDSLPEPILIEESNIAYLPTTGQHEASEATDSSRSTTESTSEAHENSNQEPIIDTVETEPVVSANDDSELRIDPDILKTEAEVTQAIKEATKHLIEPELDVSSSIDTTTDTTPAIAALDNVSPKQVRKQSNMSNINNQSISIVLVKRVNQIQTLLRENDGVVQGGIRLVHNLNERFNKENKGDMDKKTVLKALDYLEKNGEIWQIHFEFPNPRTGFVSHKTLLFHHSVPKDPEFIEAKKKEVFSEVKKLPSAPQLKVAKLDFKFYTEKLAKLENERAEFKMQKRRERDAQKAKSAQRLGEKDKELHKRKNVRKPKPVPSFIQEVKRRKPRKSADLHAASTDLEKDSSSMPGDKRRPKSDDPLLSLPIETKHLRNSRRISQMRGENDVALKKSPKYIRKRLPLPISSDMFFRIVVISRSLSPDLHNTVNWTQVSKSMPGIAPDHAKSAWPSIRDTYGDSAKVDLIQKGWEKIFLQAYEDGDLPIFEDNNYDLAYLARFWARKYPRIHEQSDVPLLFDSREANEKKYVFSLPENIQRDSIFFTAPSMRKCGVGLTRHSFSYDRHSRPILESELTRVKIGLKSIIATTDENYNKQRAKDILEKLGKERCAAATKEMDIEKAIVYVPTATGENSISERNFLFSEKFMSSLKNRFRPHLLFDINLFYNELLSTLNESKGYILSRMTQTSSVIAVLDLVCHEKVDLVRVNAEKSAFTHNSRKIDKNMWECDIVVRTPLRYVDAHERYQVKKLERVNASMIPLGEPASTIWTDTNGQLSKPIFRRLIQWILTTIEARPGITFYELHYKIQLVLSRMEMEQLLDWLIQLECLRKDENTGGYWVMPEWYVNVTIS</sequence>